<dbReference type="SUPFAM" id="SSF57716">
    <property type="entry name" value="Glucocorticoid receptor-like (DNA-binding domain)"/>
    <property type="match status" value="2"/>
</dbReference>
<feature type="compositionally biased region" description="Polar residues" evidence="12">
    <location>
        <begin position="1"/>
        <end position="14"/>
    </location>
</feature>
<dbReference type="FunFam" id="3.30.50.10:FF:000032">
    <property type="entry name" value="Transcription factor GATA-3"/>
    <property type="match status" value="1"/>
</dbReference>
<reference evidence="14" key="1">
    <citation type="submission" date="2013-12" db="EMBL/GenBank/DDBJ databases">
        <title>Multiple evolution of protostomy from a deuterostomic bilaterian ancestor.</title>
        <authorList>
            <person name="Martin-Duran J.M."/>
            <person name="Passamaneck Y.J."/>
            <person name="Martindale M.Q."/>
            <person name="Hejnol A."/>
        </authorList>
    </citation>
    <scope>NUCLEOTIDE SEQUENCE</scope>
</reference>
<evidence type="ECO:0000256" key="10">
    <source>
        <dbReference type="ARBA" id="ARBA00023242"/>
    </source>
</evidence>
<feature type="compositionally biased region" description="Low complexity" evidence="12">
    <location>
        <begin position="458"/>
        <end position="477"/>
    </location>
</feature>
<dbReference type="GO" id="GO:0000981">
    <property type="term" value="F:DNA-binding transcription factor activity, RNA polymerase II-specific"/>
    <property type="evidence" value="ECO:0007669"/>
    <property type="project" value="TreeGrafter"/>
</dbReference>
<dbReference type="AlphaFoldDB" id="A0A0F6N1M0"/>
<evidence type="ECO:0000256" key="4">
    <source>
        <dbReference type="ARBA" id="ARBA00022771"/>
    </source>
</evidence>
<evidence type="ECO:0000256" key="3">
    <source>
        <dbReference type="ARBA" id="ARBA00022737"/>
    </source>
</evidence>
<keyword evidence="5" id="KW-0862">Zinc</keyword>
<protein>
    <submittedName>
        <fullName evidence="14">GATA456-A</fullName>
    </submittedName>
</protein>
<dbReference type="CDD" id="cd00202">
    <property type="entry name" value="ZnF_GATA"/>
    <property type="match status" value="2"/>
</dbReference>
<dbReference type="GO" id="GO:0005634">
    <property type="term" value="C:nucleus"/>
    <property type="evidence" value="ECO:0007669"/>
    <property type="project" value="UniProtKB-SubCell"/>
</dbReference>
<dbReference type="InterPro" id="IPR000679">
    <property type="entry name" value="Znf_GATA"/>
</dbReference>
<dbReference type="PANTHER" id="PTHR10071:SF337">
    <property type="entry name" value="GATA-BINDING FACTOR A"/>
    <property type="match status" value="1"/>
</dbReference>
<feature type="region of interest" description="Disordered" evidence="12">
    <location>
        <begin position="455"/>
        <end position="479"/>
    </location>
</feature>
<evidence type="ECO:0000256" key="9">
    <source>
        <dbReference type="ARBA" id="ARBA00023163"/>
    </source>
</evidence>
<evidence type="ECO:0000313" key="14">
    <source>
        <dbReference type="EMBL" id="AHY88453.1"/>
    </source>
</evidence>
<keyword evidence="8" id="KW-0010">Activator</keyword>
<proteinExistence type="evidence at transcript level"/>
<keyword evidence="6" id="KW-0805">Transcription regulation</keyword>
<dbReference type="GO" id="GO:0008270">
    <property type="term" value="F:zinc ion binding"/>
    <property type="evidence" value="ECO:0007669"/>
    <property type="project" value="UniProtKB-KW"/>
</dbReference>
<dbReference type="InterPro" id="IPR039355">
    <property type="entry name" value="Transcription_factor_GATA"/>
</dbReference>
<feature type="compositionally biased region" description="Polar residues" evidence="12">
    <location>
        <begin position="183"/>
        <end position="193"/>
    </location>
</feature>
<organism evidence="14">
    <name type="scientific">Novocrania anomala</name>
    <dbReference type="NCBI Taxonomy" id="317945"/>
    <lineage>
        <taxon>Eukaryota</taxon>
        <taxon>Metazoa</taxon>
        <taxon>Spiralia</taxon>
        <taxon>Lophotrochozoa</taxon>
        <taxon>Brachiopoda</taxon>
        <taxon>Craniiformea</taxon>
        <taxon>Craniata</taxon>
        <taxon>Craniida</taxon>
        <taxon>Cranioidea</taxon>
        <taxon>Craniidae</taxon>
        <taxon>Novocrania</taxon>
    </lineage>
</organism>
<gene>
    <name evidence="14" type="primary">GATA456-A</name>
</gene>
<keyword evidence="7" id="KW-0238">DNA-binding</keyword>
<evidence type="ECO:0000256" key="5">
    <source>
        <dbReference type="ARBA" id="ARBA00022833"/>
    </source>
</evidence>
<feature type="domain" description="GATA-type" evidence="13">
    <location>
        <begin position="328"/>
        <end position="381"/>
    </location>
</feature>
<keyword evidence="9" id="KW-0804">Transcription</keyword>
<evidence type="ECO:0000256" key="12">
    <source>
        <dbReference type="SAM" id="MobiDB-lite"/>
    </source>
</evidence>
<dbReference type="GO" id="GO:0000122">
    <property type="term" value="P:negative regulation of transcription by RNA polymerase II"/>
    <property type="evidence" value="ECO:0007669"/>
    <property type="project" value="TreeGrafter"/>
</dbReference>
<dbReference type="SMART" id="SM00401">
    <property type="entry name" value="ZnF_GATA"/>
    <property type="match status" value="2"/>
</dbReference>
<evidence type="ECO:0000256" key="6">
    <source>
        <dbReference type="ARBA" id="ARBA00023015"/>
    </source>
</evidence>
<sequence>MALSDVSWNRSPASKNEHSPLSRNKDCSIGSQSSLSSSPSPDHYKSRSVTSDLTSDTGGHFGMQQAALPALSFSEPGQLLRTEDVEVFFNSLDRPQAATETLSNYSRSHTHAMFQNPAQAMSMHSTPPTYHETTQNSFLPHNSPVYVPTTRAMLPVQYMSNGAPQAPVQSNSSMWSMHAQPESAYTTHTSGHSRFSFPPTPSPPGPTQVTATRPDPSYGNSLARPSPYATYVGSEINPWNGYGMGNPLASQHMARSMGAMGAMGTMGSMEDAYFGEGRECVNCGAISTPLWRRDGTGHYLCNACGLYHKMNGLNRPLLKPQRRLSASRRVGLSCANCHTSTTTLWRRNNEGEPVCNACGLYYKLHGVNRPLAMKKEGIQTRKRKPKNLNKSKTPVKSEPPEVKSVHTPPLGAIHAAQSAQNTAAATVLQNGGGHPGHLMLQTTTVPSSHTLTLATPESSPGMISPGSLSSSSQSVFPTPSPPKAVPVIFENDAMAHHYATSASEHTHARLNPVPVGAN</sequence>
<feature type="region of interest" description="Disordered" evidence="12">
    <location>
        <begin position="1"/>
        <end position="61"/>
    </location>
</feature>
<feature type="region of interest" description="Disordered" evidence="12">
    <location>
        <begin position="373"/>
        <end position="405"/>
    </location>
</feature>
<dbReference type="PANTHER" id="PTHR10071">
    <property type="entry name" value="TRANSCRIPTION FACTOR GATA FAMILY MEMBER"/>
    <property type="match status" value="1"/>
</dbReference>
<keyword evidence="2" id="KW-0479">Metal-binding</keyword>
<dbReference type="GO" id="GO:0045165">
    <property type="term" value="P:cell fate commitment"/>
    <property type="evidence" value="ECO:0007669"/>
    <property type="project" value="TreeGrafter"/>
</dbReference>
<comment type="subcellular location">
    <subcellularLocation>
        <location evidence="1">Nucleus</location>
    </subcellularLocation>
</comment>
<name>A0A0F6N1M0_9BILA</name>
<feature type="compositionally biased region" description="Basic and acidic residues" evidence="12">
    <location>
        <begin position="15"/>
        <end position="26"/>
    </location>
</feature>
<evidence type="ECO:0000256" key="8">
    <source>
        <dbReference type="ARBA" id="ARBA00023159"/>
    </source>
</evidence>
<evidence type="ECO:0000259" key="13">
    <source>
        <dbReference type="PROSITE" id="PS50114"/>
    </source>
</evidence>
<feature type="compositionally biased region" description="Basic residues" evidence="12">
    <location>
        <begin position="380"/>
        <end position="389"/>
    </location>
</feature>
<dbReference type="PROSITE" id="PS50114">
    <property type="entry name" value="GATA_ZN_FINGER_2"/>
    <property type="match status" value="2"/>
</dbReference>
<dbReference type="InterPro" id="IPR013088">
    <property type="entry name" value="Znf_NHR/GATA"/>
</dbReference>
<feature type="compositionally biased region" description="Low complexity" evidence="12">
    <location>
        <begin position="27"/>
        <end position="41"/>
    </location>
</feature>
<dbReference type="PRINTS" id="PR00619">
    <property type="entry name" value="GATAZNFINGER"/>
</dbReference>
<dbReference type="FunFam" id="3.30.50.10:FF:000001">
    <property type="entry name" value="GATA transcription factor (GATAd)"/>
    <property type="match status" value="1"/>
</dbReference>
<feature type="region of interest" description="Disordered" evidence="12">
    <location>
        <begin position="182"/>
        <end position="221"/>
    </location>
</feature>
<evidence type="ECO:0000256" key="7">
    <source>
        <dbReference type="ARBA" id="ARBA00023125"/>
    </source>
</evidence>
<feature type="domain" description="GATA-type" evidence="13">
    <location>
        <begin position="274"/>
        <end position="328"/>
    </location>
</feature>
<evidence type="ECO:0000256" key="11">
    <source>
        <dbReference type="PROSITE-ProRule" id="PRU00094"/>
    </source>
</evidence>
<accession>A0A0F6N1M0</accession>
<dbReference type="Pfam" id="PF00320">
    <property type="entry name" value="GATA"/>
    <property type="match status" value="2"/>
</dbReference>
<keyword evidence="4 11" id="KW-0863">Zinc-finger</keyword>
<dbReference type="GO" id="GO:0000978">
    <property type="term" value="F:RNA polymerase II cis-regulatory region sequence-specific DNA binding"/>
    <property type="evidence" value="ECO:0007669"/>
    <property type="project" value="TreeGrafter"/>
</dbReference>
<dbReference type="PROSITE" id="PS00344">
    <property type="entry name" value="GATA_ZN_FINGER_1"/>
    <property type="match status" value="2"/>
</dbReference>
<keyword evidence="3" id="KW-0677">Repeat</keyword>
<dbReference type="GO" id="GO:0045944">
    <property type="term" value="P:positive regulation of transcription by RNA polymerase II"/>
    <property type="evidence" value="ECO:0007669"/>
    <property type="project" value="TreeGrafter"/>
</dbReference>
<evidence type="ECO:0000256" key="2">
    <source>
        <dbReference type="ARBA" id="ARBA00022723"/>
    </source>
</evidence>
<evidence type="ECO:0000256" key="1">
    <source>
        <dbReference type="ARBA" id="ARBA00004123"/>
    </source>
</evidence>
<dbReference type="EMBL" id="KF946064">
    <property type="protein sequence ID" value="AHY88453.1"/>
    <property type="molecule type" value="mRNA"/>
</dbReference>
<dbReference type="Gene3D" id="3.30.50.10">
    <property type="entry name" value="Erythroid Transcription Factor GATA-1, subunit A"/>
    <property type="match status" value="2"/>
</dbReference>
<keyword evidence="10" id="KW-0539">Nucleus</keyword>